<accession>A0A0J7JZJ7</accession>
<comment type="pathway">
    <text evidence="1">Cell wall biogenesis; peptidoglycan biosynthesis.</text>
</comment>
<name>A0A0J7JZJ7_LASNI</name>
<dbReference type="EMBL" id="LBMM01019207">
    <property type="protein sequence ID" value="KMQ83588.1"/>
    <property type="molecule type" value="Genomic_DNA"/>
</dbReference>
<dbReference type="CDD" id="cd16913">
    <property type="entry name" value="YkuD_like"/>
    <property type="match status" value="1"/>
</dbReference>
<dbReference type="UniPathway" id="UPA00219"/>
<dbReference type="GO" id="GO:0016740">
    <property type="term" value="F:transferase activity"/>
    <property type="evidence" value="ECO:0007669"/>
    <property type="project" value="UniProtKB-KW"/>
</dbReference>
<keyword evidence="5" id="KW-0961">Cell wall biogenesis/degradation</keyword>
<evidence type="ECO:0000313" key="8">
    <source>
        <dbReference type="Proteomes" id="UP000036403"/>
    </source>
</evidence>
<dbReference type="Gene3D" id="2.40.440.10">
    <property type="entry name" value="L,D-transpeptidase catalytic domain-like"/>
    <property type="match status" value="1"/>
</dbReference>
<gene>
    <name evidence="7" type="ORF">RF55_19591</name>
</gene>
<dbReference type="InterPro" id="IPR005490">
    <property type="entry name" value="LD_TPept_cat_dom"/>
</dbReference>
<sequence length="92" mass="10133">MMVKALHQYHGLVPLSVVRTARSGASDWFGSHGCVRLAEADAKVMYGWADAISILEDEVMSVTFRTDKMTFAAQRSTIGTDQDDNTAPRLTQ</sequence>
<reference evidence="7 8" key="1">
    <citation type="submission" date="2015-04" db="EMBL/GenBank/DDBJ databases">
        <title>Lasius niger genome sequencing.</title>
        <authorList>
            <person name="Konorov E.A."/>
            <person name="Nikitin M.A."/>
            <person name="Kirill M.V."/>
            <person name="Chang P."/>
        </authorList>
    </citation>
    <scope>NUCLEOTIDE SEQUENCE [LARGE SCALE GENOMIC DNA]</scope>
    <source>
        <tissue evidence="7">Whole</tissue>
    </source>
</reference>
<evidence type="ECO:0000256" key="4">
    <source>
        <dbReference type="ARBA" id="ARBA00022984"/>
    </source>
</evidence>
<evidence type="ECO:0000256" key="2">
    <source>
        <dbReference type="ARBA" id="ARBA00022679"/>
    </source>
</evidence>
<evidence type="ECO:0000256" key="3">
    <source>
        <dbReference type="ARBA" id="ARBA00022960"/>
    </source>
</evidence>
<keyword evidence="4" id="KW-0573">Peptidoglycan synthesis</keyword>
<evidence type="ECO:0000313" key="7">
    <source>
        <dbReference type="EMBL" id="KMQ83588.1"/>
    </source>
</evidence>
<evidence type="ECO:0000259" key="6">
    <source>
        <dbReference type="Pfam" id="PF03734"/>
    </source>
</evidence>
<dbReference type="InterPro" id="IPR038063">
    <property type="entry name" value="Transpep_catalytic_dom"/>
</dbReference>
<dbReference type="PaxDb" id="67767-A0A0J7JZJ7"/>
<dbReference type="SUPFAM" id="SSF141523">
    <property type="entry name" value="L,D-transpeptidase catalytic domain-like"/>
    <property type="match status" value="1"/>
</dbReference>
<proteinExistence type="predicted"/>
<evidence type="ECO:0000256" key="1">
    <source>
        <dbReference type="ARBA" id="ARBA00004752"/>
    </source>
</evidence>
<keyword evidence="3" id="KW-0133">Cell shape</keyword>
<protein>
    <recommendedName>
        <fullName evidence="6">L,D-TPase catalytic domain-containing protein</fullName>
    </recommendedName>
</protein>
<keyword evidence="2" id="KW-0808">Transferase</keyword>
<dbReference type="Proteomes" id="UP000036403">
    <property type="component" value="Unassembled WGS sequence"/>
</dbReference>
<organism evidence="7 8">
    <name type="scientific">Lasius niger</name>
    <name type="common">Black garden ant</name>
    <dbReference type="NCBI Taxonomy" id="67767"/>
    <lineage>
        <taxon>Eukaryota</taxon>
        <taxon>Metazoa</taxon>
        <taxon>Ecdysozoa</taxon>
        <taxon>Arthropoda</taxon>
        <taxon>Hexapoda</taxon>
        <taxon>Insecta</taxon>
        <taxon>Pterygota</taxon>
        <taxon>Neoptera</taxon>
        <taxon>Endopterygota</taxon>
        <taxon>Hymenoptera</taxon>
        <taxon>Apocrita</taxon>
        <taxon>Aculeata</taxon>
        <taxon>Formicoidea</taxon>
        <taxon>Formicidae</taxon>
        <taxon>Formicinae</taxon>
        <taxon>Lasius</taxon>
        <taxon>Lasius</taxon>
    </lineage>
</organism>
<dbReference type="GO" id="GO:0071555">
    <property type="term" value="P:cell wall organization"/>
    <property type="evidence" value="ECO:0007669"/>
    <property type="project" value="UniProtKB-KW"/>
</dbReference>
<evidence type="ECO:0000256" key="5">
    <source>
        <dbReference type="ARBA" id="ARBA00023316"/>
    </source>
</evidence>
<keyword evidence="8" id="KW-1185">Reference proteome</keyword>
<dbReference type="AlphaFoldDB" id="A0A0J7JZJ7"/>
<dbReference type="Pfam" id="PF03734">
    <property type="entry name" value="YkuD"/>
    <property type="match status" value="1"/>
</dbReference>
<feature type="domain" description="L,D-TPase catalytic" evidence="6">
    <location>
        <begin position="27"/>
        <end position="50"/>
    </location>
</feature>
<comment type="caution">
    <text evidence="7">The sequence shown here is derived from an EMBL/GenBank/DDBJ whole genome shotgun (WGS) entry which is preliminary data.</text>
</comment>
<dbReference type="GO" id="GO:0008360">
    <property type="term" value="P:regulation of cell shape"/>
    <property type="evidence" value="ECO:0007669"/>
    <property type="project" value="UniProtKB-KW"/>
</dbReference>